<dbReference type="InterPro" id="IPR019861">
    <property type="entry name" value="PorP/SprF_Bacteroidetes"/>
</dbReference>
<keyword evidence="1" id="KW-0732">Signal</keyword>
<feature type="signal peptide" evidence="1">
    <location>
        <begin position="1"/>
        <end position="23"/>
    </location>
</feature>
<dbReference type="STRING" id="1503925.TH53_16805"/>
<feature type="chain" id="PRO_5002221674" evidence="1">
    <location>
        <begin position="24"/>
        <end position="334"/>
    </location>
</feature>
<reference evidence="2 3" key="1">
    <citation type="submission" date="2015-01" db="EMBL/GenBank/DDBJ databases">
        <title>Draft genome sequence of Pedobacter sp. NL19 isolated from sludge of an effluent treatment pond in an abandoned uranium mine.</title>
        <authorList>
            <person name="Santos T."/>
            <person name="Caetano T."/>
            <person name="Covas C."/>
            <person name="Cruz A."/>
            <person name="Mendo S."/>
        </authorList>
    </citation>
    <scope>NUCLEOTIDE SEQUENCE [LARGE SCALE GENOMIC DNA]</scope>
    <source>
        <strain evidence="2 3">NL19</strain>
    </source>
</reference>
<gene>
    <name evidence="2" type="ORF">TH53_16805</name>
</gene>
<name>A0A0D0F3G5_9SPHI</name>
<dbReference type="Pfam" id="PF11751">
    <property type="entry name" value="PorP_SprF"/>
    <property type="match status" value="1"/>
</dbReference>
<keyword evidence="3" id="KW-1185">Reference proteome</keyword>
<evidence type="ECO:0000313" key="2">
    <source>
        <dbReference type="EMBL" id="KIO76103.1"/>
    </source>
</evidence>
<protein>
    <submittedName>
        <fullName evidence="2">Membrane protein</fullName>
    </submittedName>
</protein>
<dbReference type="AlphaFoldDB" id="A0A0D0F3G5"/>
<dbReference type="EMBL" id="JXRA01000074">
    <property type="protein sequence ID" value="KIO76103.1"/>
    <property type="molecule type" value="Genomic_DNA"/>
</dbReference>
<evidence type="ECO:0000256" key="1">
    <source>
        <dbReference type="SAM" id="SignalP"/>
    </source>
</evidence>
<accession>A0A0D0F3G5</accession>
<organism evidence="2 3">
    <name type="scientific">Pedobacter lusitanus</name>
    <dbReference type="NCBI Taxonomy" id="1503925"/>
    <lineage>
        <taxon>Bacteria</taxon>
        <taxon>Pseudomonadati</taxon>
        <taxon>Bacteroidota</taxon>
        <taxon>Sphingobacteriia</taxon>
        <taxon>Sphingobacteriales</taxon>
        <taxon>Sphingobacteriaceae</taxon>
        <taxon>Pedobacter</taxon>
    </lineage>
</organism>
<proteinExistence type="predicted"/>
<dbReference type="NCBIfam" id="TIGR03519">
    <property type="entry name" value="T9SS_PorP_fam"/>
    <property type="match status" value="1"/>
</dbReference>
<dbReference type="Proteomes" id="UP000032049">
    <property type="component" value="Unassembled WGS sequence"/>
</dbReference>
<evidence type="ECO:0000313" key="3">
    <source>
        <dbReference type="Proteomes" id="UP000032049"/>
    </source>
</evidence>
<sequence>MKRLCKIFMLLSSIGLFTGQAVAQQNIQFSQYIFNTLSVNPAYAGYKEEWFAQLALRNQWVGIQGAPKTGQISIDGILDPQTTKHGVGVQITSDKLGPQSSSSVTLNYAFRIQLDGADTRRLSFGLGVGAAQYGLNGNALTSVDGGDGTIPTGGSSKISPDFRAGVFYTTPYWYIGVSALNLLNNSKSVEDYRRSAGIADNITRTRHLYFVAGSLVNVSTDLRIRPSMMIREDFKGPTNADFNIMAIFNDKIWLGGGYRTSIKAFKKEYQNTDVTSQAALIGIAQFYVNERFRIGYSYDYAISKLNGYQSGTHEITVGIAFGKAPKSSICPRVF</sequence>
<dbReference type="RefSeq" id="WP_041883542.1">
    <property type="nucleotide sequence ID" value="NZ_CP157278.1"/>
</dbReference>
<dbReference type="OrthoDB" id="1493187at2"/>
<comment type="caution">
    <text evidence="2">The sequence shown here is derived from an EMBL/GenBank/DDBJ whole genome shotgun (WGS) entry which is preliminary data.</text>
</comment>